<evidence type="ECO:0000313" key="10">
    <source>
        <dbReference type="EMBL" id="RIX33992.1"/>
    </source>
</evidence>
<dbReference type="PROSITE" id="PS00166">
    <property type="entry name" value="ENOYL_COA_HYDRATASE"/>
    <property type="match status" value="1"/>
</dbReference>
<dbReference type="GO" id="GO:0006635">
    <property type="term" value="P:fatty acid beta-oxidation"/>
    <property type="evidence" value="ECO:0007669"/>
    <property type="project" value="TreeGrafter"/>
</dbReference>
<keyword evidence="4" id="KW-0443">Lipid metabolism</keyword>
<feature type="compositionally biased region" description="Basic and acidic residues" evidence="9">
    <location>
        <begin position="225"/>
        <end position="236"/>
    </location>
</feature>
<evidence type="ECO:0000256" key="4">
    <source>
        <dbReference type="ARBA" id="ARBA00023098"/>
    </source>
</evidence>
<dbReference type="EC" id="4.2.1.17" evidence="10"/>
<keyword evidence="5 10" id="KW-0456">Lyase</keyword>
<comment type="function">
    <text evidence="1">Could possibly oxidize fatty acids using specific components.</text>
</comment>
<comment type="caution">
    <text evidence="10">The sequence shown here is derived from an EMBL/GenBank/DDBJ whole genome shotgun (WGS) entry which is preliminary data.</text>
</comment>
<accession>A0A418Q5Q5</accession>
<dbReference type="InterPro" id="IPR001753">
    <property type="entry name" value="Enoyl-CoA_hydra/iso"/>
</dbReference>
<dbReference type="RefSeq" id="WP_119665073.1">
    <property type="nucleotide sequence ID" value="NZ_QXJK01000010.1"/>
</dbReference>
<proteinExistence type="inferred from homology"/>
<keyword evidence="11" id="KW-1185">Reference proteome</keyword>
<evidence type="ECO:0000256" key="7">
    <source>
        <dbReference type="ARBA" id="ARBA00023717"/>
    </source>
</evidence>
<gene>
    <name evidence="10" type="ORF">D3M95_08840</name>
</gene>
<dbReference type="NCBIfam" id="NF005891">
    <property type="entry name" value="PRK07854.1"/>
    <property type="match status" value="1"/>
</dbReference>
<dbReference type="InterPro" id="IPR018376">
    <property type="entry name" value="Enoyl-CoA_hyd/isom_CS"/>
</dbReference>
<dbReference type="PANTHER" id="PTHR11941:SF169">
    <property type="entry name" value="(7AS)-7A-METHYL-1,5-DIOXO-2,3,5,6,7,7A-HEXAHYDRO-1H-INDENE-CARBOXYL-COA HYDROLASE"/>
    <property type="match status" value="1"/>
</dbReference>
<sequence length="242" mass="25782">MGVDVFREGSVGVVVLNHPEKRNAIRAEVATAVTRGIHSLLDQQVRAILIRGEGPAFCAGADLSGAVYGDDFWPAMRDMLHAILDAPVPVIADVQGPAVGAGCQILLACDLRVFGPDALVWVPLAQHGFALDFWTHERARELMGGAMARNVFLAGAKVDAQQAAAIGFATLIGDATTALDFATTVAAQAPLSMEHSKRVFNSPDLSQQPELEAQIPGIWASEDAAEARRARSEKRAPQFHGR</sequence>
<keyword evidence="3" id="KW-0276">Fatty acid metabolism</keyword>
<evidence type="ECO:0000256" key="3">
    <source>
        <dbReference type="ARBA" id="ARBA00022832"/>
    </source>
</evidence>
<organism evidence="10 11">
    <name type="scientific">Corynebacterium falsenii</name>
    <dbReference type="NCBI Taxonomy" id="108486"/>
    <lineage>
        <taxon>Bacteria</taxon>
        <taxon>Bacillati</taxon>
        <taxon>Actinomycetota</taxon>
        <taxon>Actinomycetes</taxon>
        <taxon>Mycobacteriales</taxon>
        <taxon>Corynebacteriaceae</taxon>
        <taxon>Corynebacterium</taxon>
    </lineage>
</organism>
<dbReference type="InterPro" id="IPR029045">
    <property type="entry name" value="ClpP/crotonase-like_dom_sf"/>
</dbReference>
<comment type="similarity">
    <text evidence="2 8">Belongs to the enoyl-CoA hydratase/isomerase family.</text>
</comment>
<evidence type="ECO:0000256" key="1">
    <source>
        <dbReference type="ARBA" id="ARBA00002994"/>
    </source>
</evidence>
<dbReference type="OrthoDB" id="3569436at2"/>
<comment type="catalytic activity">
    <reaction evidence="6">
        <text>a (3S)-3-hydroxyacyl-CoA = a (2E)-enoyl-CoA + H2O</text>
        <dbReference type="Rhea" id="RHEA:16105"/>
        <dbReference type="ChEBI" id="CHEBI:15377"/>
        <dbReference type="ChEBI" id="CHEBI:57318"/>
        <dbReference type="ChEBI" id="CHEBI:58856"/>
        <dbReference type="EC" id="4.2.1.17"/>
    </reaction>
</comment>
<dbReference type="Gene3D" id="3.90.226.10">
    <property type="entry name" value="2-enoyl-CoA Hydratase, Chain A, domain 1"/>
    <property type="match status" value="1"/>
</dbReference>
<feature type="region of interest" description="Disordered" evidence="9">
    <location>
        <begin position="204"/>
        <end position="242"/>
    </location>
</feature>
<evidence type="ECO:0000256" key="8">
    <source>
        <dbReference type="RuleBase" id="RU003707"/>
    </source>
</evidence>
<dbReference type="SUPFAM" id="SSF52096">
    <property type="entry name" value="ClpP/crotonase"/>
    <property type="match status" value="1"/>
</dbReference>
<protein>
    <submittedName>
        <fullName evidence="10">Enoyl-CoA hydratase</fullName>
        <ecNumber evidence="10">4.2.1.17</ecNumber>
    </submittedName>
</protein>
<comment type="catalytic activity">
    <reaction evidence="7">
        <text>a 4-saturated-(3S)-3-hydroxyacyl-CoA = a (3E)-enoyl-CoA + H2O</text>
        <dbReference type="Rhea" id="RHEA:20724"/>
        <dbReference type="ChEBI" id="CHEBI:15377"/>
        <dbReference type="ChEBI" id="CHEBI:58521"/>
        <dbReference type="ChEBI" id="CHEBI:137480"/>
        <dbReference type="EC" id="4.2.1.17"/>
    </reaction>
</comment>
<dbReference type="STRING" id="1451189.CFAL_02645"/>
<evidence type="ECO:0000256" key="5">
    <source>
        <dbReference type="ARBA" id="ARBA00023239"/>
    </source>
</evidence>
<evidence type="ECO:0000256" key="9">
    <source>
        <dbReference type="SAM" id="MobiDB-lite"/>
    </source>
</evidence>
<dbReference type="CDD" id="cd06558">
    <property type="entry name" value="crotonase-like"/>
    <property type="match status" value="1"/>
</dbReference>
<dbReference type="Proteomes" id="UP000285278">
    <property type="component" value="Unassembled WGS sequence"/>
</dbReference>
<dbReference type="GO" id="GO:0018812">
    <property type="term" value="F:3-hydroxyacyl-CoA dehydratase activity"/>
    <property type="evidence" value="ECO:0007669"/>
    <property type="project" value="RHEA"/>
</dbReference>
<dbReference type="AlphaFoldDB" id="A0A418Q5Q5"/>
<dbReference type="PANTHER" id="PTHR11941">
    <property type="entry name" value="ENOYL-COA HYDRATASE-RELATED"/>
    <property type="match status" value="1"/>
</dbReference>
<dbReference type="Pfam" id="PF00378">
    <property type="entry name" value="ECH_1"/>
    <property type="match status" value="1"/>
</dbReference>
<reference evidence="10 11" key="1">
    <citation type="submission" date="2018-09" db="EMBL/GenBank/DDBJ databases">
        <title>Optimization and identification of Corynebacterium falsenii FN1-14 from fish paste.</title>
        <authorList>
            <person name="Daroonpunt R."/>
            <person name="Tanasupawat S."/>
        </authorList>
    </citation>
    <scope>NUCLEOTIDE SEQUENCE [LARGE SCALE GENOMIC DNA]</scope>
    <source>
        <strain evidence="10 11">FN1-14</strain>
    </source>
</reference>
<name>A0A418Q5Q5_9CORY</name>
<evidence type="ECO:0000313" key="11">
    <source>
        <dbReference type="Proteomes" id="UP000285278"/>
    </source>
</evidence>
<dbReference type="EMBL" id="QXJK01000010">
    <property type="protein sequence ID" value="RIX33992.1"/>
    <property type="molecule type" value="Genomic_DNA"/>
</dbReference>
<evidence type="ECO:0000256" key="6">
    <source>
        <dbReference type="ARBA" id="ARBA00023709"/>
    </source>
</evidence>
<evidence type="ECO:0000256" key="2">
    <source>
        <dbReference type="ARBA" id="ARBA00005254"/>
    </source>
</evidence>